<keyword evidence="4 6" id="KW-1133">Transmembrane helix</keyword>
<dbReference type="EMBL" id="JARK01001360">
    <property type="protein sequence ID" value="EYC19548.1"/>
    <property type="molecule type" value="Genomic_DNA"/>
</dbReference>
<evidence type="ECO:0000313" key="8">
    <source>
        <dbReference type="EMBL" id="EYC19548.1"/>
    </source>
</evidence>
<feature type="transmembrane region" description="Helical" evidence="6">
    <location>
        <begin position="227"/>
        <end position="248"/>
    </location>
</feature>
<feature type="transmembrane region" description="Helical" evidence="6">
    <location>
        <begin position="81"/>
        <end position="99"/>
    </location>
</feature>
<keyword evidence="2" id="KW-0813">Transport</keyword>
<evidence type="ECO:0000256" key="6">
    <source>
        <dbReference type="SAM" id="Phobius"/>
    </source>
</evidence>
<evidence type="ECO:0000256" key="2">
    <source>
        <dbReference type="ARBA" id="ARBA00022448"/>
    </source>
</evidence>
<evidence type="ECO:0000259" key="7">
    <source>
        <dbReference type="PROSITE" id="PS50850"/>
    </source>
</evidence>
<feature type="transmembrane region" description="Helical" evidence="6">
    <location>
        <begin position="105"/>
        <end position="123"/>
    </location>
</feature>
<dbReference type="GO" id="GO:0016020">
    <property type="term" value="C:membrane"/>
    <property type="evidence" value="ECO:0007669"/>
    <property type="project" value="UniProtKB-SubCell"/>
</dbReference>
<dbReference type="InterPro" id="IPR020846">
    <property type="entry name" value="MFS_dom"/>
</dbReference>
<dbReference type="Proteomes" id="UP000024635">
    <property type="component" value="Unassembled WGS sequence"/>
</dbReference>
<dbReference type="InterPro" id="IPR005828">
    <property type="entry name" value="MFS_sugar_transport-like"/>
</dbReference>
<feature type="transmembrane region" description="Helical" evidence="6">
    <location>
        <begin position="260"/>
        <end position="279"/>
    </location>
</feature>
<dbReference type="SUPFAM" id="SSF103473">
    <property type="entry name" value="MFS general substrate transporter"/>
    <property type="match status" value="1"/>
</dbReference>
<dbReference type="GO" id="GO:0015149">
    <property type="term" value="F:hexose transmembrane transporter activity"/>
    <property type="evidence" value="ECO:0007669"/>
    <property type="project" value="TreeGrafter"/>
</dbReference>
<comment type="caution">
    <text evidence="8">The sequence shown here is derived from an EMBL/GenBank/DDBJ whole genome shotgun (WGS) entry which is preliminary data.</text>
</comment>
<dbReference type="OrthoDB" id="4540492at2759"/>
<evidence type="ECO:0000256" key="1">
    <source>
        <dbReference type="ARBA" id="ARBA00004141"/>
    </source>
</evidence>
<name>A0A016UYN1_9BILA</name>
<keyword evidence="5 6" id="KW-0472">Membrane</keyword>
<feature type="transmembrane region" description="Helical" evidence="6">
    <location>
        <begin position="193"/>
        <end position="215"/>
    </location>
</feature>
<feature type="domain" description="Major facilitator superfamily (MFS) profile" evidence="7">
    <location>
        <begin position="1"/>
        <end position="360"/>
    </location>
</feature>
<dbReference type="PANTHER" id="PTHR23503:SF8">
    <property type="entry name" value="FACILITATED GLUCOSE TRANSPORTER PROTEIN 1"/>
    <property type="match status" value="1"/>
</dbReference>
<accession>A0A016UYN1</accession>
<dbReference type="InterPro" id="IPR036259">
    <property type="entry name" value="MFS_trans_sf"/>
</dbReference>
<feature type="transmembrane region" description="Helical" evidence="6">
    <location>
        <begin position="291"/>
        <end position="312"/>
    </location>
</feature>
<dbReference type="AlphaFoldDB" id="A0A016UYN1"/>
<dbReference type="Gene3D" id="1.20.1250.20">
    <property type="entry name" value="MFS general substrate transporter like domains"/>
    <property type="match status" value="1"/>
</dbReference>
<proteinExistence type="predicted"/>
<keyword evidence="9" id="KW-1185">Reference proteome</keyword>
<gene>
    <name evidence="8" type="primary">Acey_s0024.g929</name>
    <name evidence="8" type="ORF">Y032_0024g929</name>
</gene>
<sequence>MEDWAYDPQSLTPYWIGAKKEAGGLGDRETLLPDDPYSFRKFVKLSAKKNRWQSLTVLVPMYLSEISPTNIRGRMALTHQLLITIGILFGQIVGLPDFLGTPERWPYIFAIPVVPAFLQVMLLPMIPESPHYTLCIRGDTAGAMQDLEELRGTQDVFAEFDMLRQEALESRRTMTDHIMLIDLFRRSFRFRTVITVVMMLSQQLGGINTVMFYSTHIFMNVGLNKNHALVATLLIGLWNVASTVPVFWLIDNPTLGRRPLMIYGMIGMIVSIILLVISTNTSDTIWKFLPVVFLIMFVVSFAIGPGSVAWIYTSEIFHTNARANANAILSVTNWGTNSIVSFAFLQIQVSTTSIPPLRCT</sequence>
<evidence type="ECO:0000256" key="4">
    <source>
        <dbReference type="ARBA" id="ARBA00022989"/>
    </source>
</evidence>
<keyword evidence="3 6" id="KW-0812">Transmembrane</keyword>
<evidence type="ECO:0000256" key="5">
    <source>
        <dbReference type="ARBA" id="ARBA00023136"/>
    </source>
</evidence>
<dbReference type="PANTHER" id="PTHR23503">
    <property type="entry name" value="SOLUTE CARRIER FAMILY 2"/>
    <property type="match status" value="1"/>
</dbReference>
<evidence type="ECO:0000313" key="9">
    <source>
        <dbReference type="Proteomes" id="UP000024635"/>
    </source>
</evidence>
<dbReference type="Pfam" id="PF00083">
    <property type="entry name" value="Sugar_tr"/>
    <property type="match status" value="1"/>
</dbReference>
<organism evidence="8 9">
    <name type="scientific">Ancylostoma ceylanicum</name>
    <dbReference type="NCBI Taxonomy" id="53326"/>
    <lineage>
        <taxon>Eukaryota</taxon>
        <taxon>Metazoa</taxon>
        <taxon>Ecdysozoa</taxon>
        <taxon>Nematoda</taxon>
        <taxon>Chromadorea</taxon>
        <taxon>Rhabditida</taxon>
        <taxon>Rhabditina</taxon>
        <taxon>Rhabditomorpha</taxon>
        <taxon>Strongyloidea</taxon>
        <taxon>Ancylostomatidae</taxon>
        <taxon>Ancylostomatinae</taxon>
        <taxon>Ancylostoma</taxon>
    </lineage>
</organism>
<evidence type="ECO:0000256" key="3">
    <source>
        <dbReference type="ARBA" id="ARBA00022692"/>
    </source>
</evidence>
<protein>
    <recommendedName>
        <fullName evidence="7">Major facilitator superfamily (MFS) profile domain-containing protein</fullName>
    </recommendedName>
</protein>
<reference evidence="9" key="1">
    <citation type="journal article" date="2015" name="Nat. Genet.">
        <title>The genome and transcriptome of the zoonotic hookworm Ancylostoma ceylanicum identify infection-specific gene families.</title>
        <authorList>
            <person name="Schwarz E.M."/>
            <person name="Hu Y."/>
            <person name="Antoshechkin I."/>
            <person name="Miller M.M."/>
            <person name="Sternberg P.W."/>
            <person name="Aroian R.V."/>
        </authorList>
    </citation>
    <scope>NUCLEOTIDE SEQUENCE</scope>
    <source>
        <strain evidence="9">HY135</strain>
    </source>
</reference>
<dbReference type="PROSITE" id="PS50850">
    <property type="entry name" value="MFS"/>
    <property type="match status" value="1"/>
</dbReference>
<dbReference type="InterPro" id="IPR045263">
    <property type="entry name" value="GLUT"/>
</dbReference>
<comment type="subcellular location">
    <subcellularLocation>
        <location evidence="1">Membrane</location>
        <topology evidence="1">Multi-pass membrane protein</topology>
    </subcellularLocation>
</comment>